<accession>A0A174ZQI6</accession>
<dbReference type="AlphaFoldDB" id="A0A174ZQI6"/>
<evidence type="ECO:0000313" key="1">
    <source>
        <dbReference type="EMBL" id="CUQ89444.1"/>
    </source>
</evidence>
<protein>
    <submittedName>
        <fullName evidence="1">Uncharacterized protein</fullName>
    </submittedName>
</protein>
<gene>
    <name evidence="1" type="ORF">ERS852502_01977</name>
</gene>
<reference evidence="1 2" key="1">
    <citation type="submission" date="2015-09" db="EMBL/GenBank/DDBJ databases">
        <authorList>
            <consortium name="Pathogen Informatics"/>
        </authorList>
    </citation>
    <scope>NUCLEOTIDE SEQUENCE [LARGE SCALE GENOMIC DNA]</scope>
    <source>
        <strain evidence="1 2">2789STDY5834889</strain>
    </source>
</reference>
<organism evidence="1 2">
    <name type="scientific">[Ruminococcus] torques</name>
    <dbReference type="NCBI Taxonomy" id="33039"/>
    <lineage>
        <taxon>Bacteria</taxon>
        <taxon>Bacillati</taxon>
        <taxon>Bacillota</taxon>
        <taxon>Clostridia</taxon>
        <taxon>Lachnospirales</taxon>
        <taxon>Lachnospiraceae</taxon>
        <taxon>Mediterraneibacter</taxon>
    </lineage>
</organism>
<dbReference type="Proteomes" id="UP000078383">
    <property type="component" value="Unassembled WGS sequence"/>
</dbReference>
<name>A0A174ZQI6_9FIRM</name>
<sequence>MKYVILDLIEVVVQGDGFCIRGSRMSEKNYETSELKELKDVLQTFTEFVWEMEEYLPEFYHFFDAMRQNIEIFLRVGEEDEEQIHEILERDWEKAHAPLVGVQCYDFQGSHPEAEAGTCVYFANLLTEIGRFLNR</sequence>
<dbReference type="EMBL" id="CZBX01000008">
    <property type="protein sequence ID" value="CUQ89444.1"/>
    <property type="molecule type" value="Genomic_DNA"/>
</dbReference>
<proteinExistence type="predicted"/>
<evidence type="ECO:0000313" key="2">
    <source>
        <dbReference type="Proteomes" id="UP000078383"/>
    </source>
</evidence>